<dbReference type="Proteomes" id="UP000030121">
    <property type="component" value="Unassembled WGS sequence"/>
</dbReference>
<accession>A0A0A2MPE2</accession>
<proteinExistence type="predicted"/>
<name>A0A0A2MPE2_9FLAO</name>
<keyword evidence="3" id="KW-1185">Reference proteome</keyword>
<gene>
    <name evidence="2" type="ORF">Q764_03430</name>
</gene>
<dbReference type="Pfam" id="PF00248">
    <property type="entry name" value="Aldo_ket_red"/>
    <property type="match status" value="1"/>
</dbReference>
<dbReference type="InterPro" id="IPR023210">
    <property type="entry name" value="NADP_OxRdtase_dom"/>
</dbReference>
<evidence type="ECO:0000313" key="3">
    <source>
        <dbReference type="Proteomes" id="UP000030121"/>
    </source>
</evidence>
<dbReference type="eggNOG" id="COG0667">
    <property type="taxonomic scope" value="Bacteria"/>
</dbReference>
<dbReference type="AlphaFoldDB" id="A0A0A2MPE2"/>
<evidence type="ECO:0000259" key="1">
    <source>
        <dbReference type="Pfam" id="PF00248"/>
    </source>
</evidence>
<dbReference type="CDD" id="cd19097">
    <property type="entry name" value="AKR_unchar"/>
    <property type="match status" value="1"/>
</dbReference>
<dbReference type="PANTHER" id="PTHR43312">
    <property type="entry name" value="D-THREO-ALDOSE 1-DEHYDROGENASE"/>
    <property type="match status" value="1"/>
</dbReference>
<dbReference type="EMBL" id="JRLW01000003">
    <property type="protein sequence ID" value="KGO90130.1"/>
    <property type="molecule type" value="Genomic_DNA"/>
</dbReference>
<feature type="domain" description="NADP-dependent oxidoreductase" evidence="1">
    <location>
        <begin position="2"/>
        <end position="268"/>
    </location>
</feature>
<dbReference type="PANTHER" id="PTHR43312:SF1">
    <property type="entry name" value="NADP-DEPENDENT OXIDOREDUCTASE DOMAIN-CONTAINING PROTEIN"/>
    <property type="match status" value="1"/>
</dbReference>
<dbReference type="SUPFAM" id="SSF51430">
    <property type="entry name" value="NAD(P)-linked oxidoreductase"/>
    <property type="match status" value="1"/>
</dbReference>
<protein>
    <recommendedName>
        <fullName evidence="1">NADP-dependent oxidoreductase domain-containing protein</fullName>
    </recommendedName>
</protein>
<reference evidence="2 3" key="1">
    <citation type="submission" date="2013-09" db="EMBL/GenBank/DDBJ databases">
        <authorList>
            <person name="Zeng Z."/>
            <person name="Chen C."/>
        </authorList>
    </citation>
    <scope>NUCLEOTIDE SEQUENCE [LARGE SCALE GENOMIC DNA]</scope>
    <source>
        <strain evidence="2 3">GH29-5</strain>
    </source>
</reference>
<comment type="caution">
    <text evidence="2">The sequence shown here is derived from an EMBL/GenBank/DDBJ whole genome shotgun (WGS) entry which is preliminary data.</text>
</comment>
<dbReference type="STRING" id="1121899.GCA_000430025_00069"/>
<dbReference type="RefSeq" id="WP_026981113.1">
    <property type="nucleotide sequence ID" value="NZ_JRLW01000003.1"/>
</dbReference>
<dbReference type="InterPro" id="IPR036812">
    <property type="entry name" value="NAD(P)_OxRdtase_dom_sf"/>
</dbReference>
<dbReference type="InterPro" id="IPR053135">
    <property type="entry name" value="AKR2_Oxidoreductase"/>
</dbReference>
<dbReference type="Gene3D" id="3.20.20.100">
    <property type="entry name" value="NADP-dependent oxidoreductase domain"/>
    <property type="match status" value="1"/>
</dbReference>
<organism evidence="2 3">
    <name type="scientific">Flavobacterium suncheonense GH29-5 = DSM 17707</name>
    <dbReference type="NCBI Taxonomy" id="1121899"/>
    <lineage>
        <taxon>Bacteria</taxon>
        <taxon>Pseudomonadati</taxon>
        <taxon>Bacteroidota</taxon>
        <taxon>Flavobacteriia</taxon>
        <taxon>Flavobacteriales</taxon>
        <taxon>Flavobacteriaceae</taxon>
        <taxon>Flavobacterium</taxon>
    </lineage>
</organism>
<sequence length="282" mass="31574">MKLTLGTVQFGIQYGISNTSGIPSDLALKEILQEAQVQGITKLDIAYAYGNAEERLGFLAENRFEIITKFPILTTSDALRTSFEDSLSRLQQNSIYGYLAHNADVLLQNPDLWTVLQEFKADGKVAKIGYSLYQPEQLEQLLDLQCVPDMVQLPFSILDRKFQEYLPQLKALGTEIHVRSVFLQGLYFMNPQSLPEKLRSLSPSLTQLQALCKEANCTVGDAALNYAVTNPYIDEVVIGVENASQLRDNCTSIKNWQPVPDLISALEALEIEDKNLLNPANW</sequence>
<evidence type="ECO:0000313" key="2">
    <source>
        <dbReference type="EMBL" id="KGO90130.1"/>
    </source>
</evidence>